<proteinExistence type="predicted"/>
<name>A0A9P0QS95_9ASCO</name>
<evidence type="ECO:0000313" key="2">
    <source>
        <dbReference type="Proteomes" id="UP000837801"/>
    </source>
</evidence>
<evidence type="ECO:0000313" key="1">
    <source>
        <dbReference type="EMBL" id="CAH2353989.1"/>
    </source>
</evidence>
<dbReference type="AlphaFoldDB" id="A0A9P0QS95"/>
<protein>
    <submittedName>
        <fullName evidence="1">Uncharacterized protein</fullName>
    </submittedName>
</protein>
<keyword evidence="2" id="KW-1185">Reference proteome</keyword>
<dbReference type="Proteomes" id="UP000837801">
    <property type="component" value="Unassembled WGS sequence"/>
</dbReference>
<reference evidence="1" key="1">
    <citation type="submission" date="2022-03" db="EMBL/GenBank/DDBJ databases">
        <authorList>
            <person name="Legras J.-L."/>
            <person name="Devillers H."/>
            <person name="Grondin C."/>
        </authorList>
    </citation>
    <scope>NUCLEOTIDE SEQUENCE</scope>
    <source>
        <strain evidence="1">CLIB 1423</strain>
    </source>
</reference>
<dbReference type="EMBL" id="CAKXYY010000013">
    <property type="protein sequence ID" value="CAH2353989.1"/>
    <property type="molecule type" value="Genomic_DNA"/>
</dbReference>
<organism evidence="1 2">
    <name type="scientific">[Candida] railenensis</name>
    <dbReference type="NCBI Taxonomy" id="45579"/>
    <lineage>
        <taxon>Eukaryota</taxon>
        <taxon>Fungi</taxon>
        <taxon>Dikarya</taxon>
        <taxon>Ascomycota</taxon>
        <taxon>Saccharomycotina</taxon>
        <taxon>Pichiomycetes</taxon>
        <taxon>Debaryomycetaceae</taxon>
        <taxon>Kurtzmaniella</taxon>
    </lineage>
</organism>
<gene>
    <name evidence="1" type="ORF">CLIB1423_13S03466</name>
</gene>
<accession>A0A9P0QS95</accession>
<sequence length="174" mass="19723">MLFDNGYCVVDGNPCEQGSVYCSEQCRDSDLMENQNVFFNGDEENDPLESLTEESATYYDSPIDSMELDDSPTYLLYECCLCKSTHQASSPCSHHQHYRLDSDPLDLNSAPISNNVEYLDSQLREDLKTRAPLAPTILETLQSYTKYSEDDSSVAKSNLSIQHNYRKWLVMGSS</sequence>
<comment type="caution">
    <text evidence="1">The sequence shown here is derived from an EMBL/GenBank/DDBJ whole genome shotgun (WGS) entry which is preliminary data.</text>
</comment>
<dbReference type="OrthoDB" id="4077708at2759"/>